<keyword evidence="2" id="KW-1185">Reference proteome</keyword>
<dbReference type="Proteomes" id="UP001165124">
    <property type="component" value="Unassembled WGS sequence"/>
</dbReference>
<dbReference type="InterPro" id="IPR046016">
    <property type="entry name" value="Dur/DurB-like"/>
</dbReference>
<dbReference type="AlphaFoldDB" id="A0A9W6UW02"/>
<comment type="caution">
    <text evidence="1">The sequence shown here is derived from an EMBL/GenBank/DDBJ whole genome shotgun (WGS) entry which is preliminary data.</text>
</comment>
<dbReference type="EMBL" id="BSRZ01000003">
    <property type="protein sequence ID" value="GLW63767.1"/>
    <property type="molecule type" value="Genomic_DNA"/>
</dbReference>
<dbReference type="RefSeq" id="WP_067909139.1">
    <property type="nucleotide sequence ID" value="NZ_BSRZ01000003.1"/>
</dbReference>
<evidence type="ECO:0008006" key="3">
    <source>
        <dbReference type="Google" id="ProtNLM"/>
    </source>
</evidence>
<reference evidence="1" key="1">
    <citation type="submission" date="2023-02" db="EMBL/GenBank/DDBJ databases">
        <title>Actinomadura rubrobrunea NBRC 14622.</title>
        <authorList>
            <person name="Ichikawa N."/>
            <person name="Sato H."/>
            <person name="Tonouchi N."/>
        </authorList>
    </citation>
    <scope>NUCLEOTIDE SEQUENCE</scope>
    <source>
        <strain evidence="1">NBRC 14622</strain>
    </source>
</reference>
<name>A0A9W6UW02_9ACTN</name>
<gene>
    <name evidence="1" type="ORF">Arub01_20110</name>
</gene>
<dbReference type="InterPro" id="IPR048275">
    <property type="entry name" value="Cinnamycin_RiPP"/>
</dbReference>
<accession>A0A9W6UW02</accession>
<evidence type="ECO:0000313" key="2">
    <source>
        <dbReference type="Proteomes" id="UP001165124"/>
    </source>
</evidence>
<sequence length="79" mass="7900">MSPSSVLRHAAADAEVRAEVLASPEAFGVSAGAVPASVEPLDEEALGFWTEGVAAVEVYACATSCSAGPFTIICDGGTK</sequence>
<dbReference type="Pfam" id="PF19398">
    <property type="entry name" value="DurB-like"/>
    <property type="match status" value="1"/>
</dbReference>
<dbReference type="NCBIfam" id="NF033431">
    <property type="entry name" value="cinnamycin_RiPP"/>
    <property type="match status" value="1"/>
</dbReference>
<proteinExistence type="predicted"/>
<evidence type="ECO:0000313" key="1">
    <source>
        <dbReference type="EMBL" id="GLW63767.1"/>
    </source>
</evidence>
<protein>
    <recommendedName>
        <fullName evidence="3">Cinnamycin family lantibiotic</fullName>
    </recommendedName>
</protein>
<organism evidence="1 2">
    <name type="scientific">Actinomadura rubrobrunea</name>
    <dbReference type="NCBI Taxonomy" id="115335"/>
    <lineage>
        <taxon>Bacteria</taxon>
        <taxon>Bacillati</taxon>
        <taxon>Actinomycetota</taxon>
        <taxon>Actinomycetes</taxon>
        <taxon>Streptosporangiales</taxon>
        <taxon>Thermomonosporaceae</taxon>
        <taxon>Actinomadura</taxon>
    </lineage>
</organism>